<feature type="domain" description="DUF6680" evidence="1">
    <location>
        <begin position="1"/>
        <end position="164"/>
    </location>
</feature>
<proteinExistence type="predicted"/>
<evidence type="ECO:0000313" key="4">
    <source>
        <dbReference type="Proteomes" id="UP000494201"/>
    </source>
</evidence>
<dbReference type="EMBL" id="JAFCIQ010000001">
    <property type="protein sequence ID" value="MBM2765235.1"/>
    <property type="molecule type" value="Genomic_DNA"/>
</dbReference>
<dbReference type="EMBL" id="CABVLY010000035">
    <property type="protein sequence ID" value="VVU53512.1"/>
    <property type="molecule type" value="Genomic_DNA"/>
</dbReference>
<dbReference type="Pfam" id="PF20385">
    <property type="entry name" value="DUF6680"/>
    <property type="match status" value="1"/>
</dbReference>
<dbReference type="AlphaFoldDB" id="A0A6P2GIR7"/>
<keyword evidence="5" id="KW-1185">Reference proteome</keyword>
<evidence type="ECO:0000313" key="5">
    <source>
        <dbReference type="Proteomes" id="UP000755577"/>
    </source>
</evidence>
<evidence type="ECO:0000313" key="3">
    <source>
        <dbReference type="EMBL" id="VVU53512.1"/>
    </source>
</evidence>
<reference evidence="2 5" key="2">
    <citation type="submission" date="2021-02" db="EMBL/GenBank/DDBJ databases">
        <title>Draft genome of the type strains Burkholderia anthina DSM16086.</title>
        <authorList>
            <person name="Hertel R."/>
            <person name="Meissner J."/>
            <person name="Poehlein A."/>
            <person name="Daniel R."/>
            <person name="Commichau F.M."/>
        </authorList>
    </citation>
    <scope>NUCLEOTIDE SEQUENCE [LARGE SCALE GENOMIC DNA]</scope>
    <source>
        <strain evidence="2 5">DSM 16086</strain>
    </source>
</reference>
<evidence type="ECO:0000259" key="1">
    <source>
        <dbReference type="Pfam" id="PF20385"/>
    </source>
</evidence>
<reference evidence="3 4" key="1">
    <citation type="submission" date="2019-09" db="EMBL/GenBank/DDBJ databases">
        <authorList>
            <person name="Depoorter E."/>
        </authorList>
    </citation>
    <scope>NUCLEOTIDE SEQUENCE [LARGE SCALE GENOMIC DNA]</scope>
    <source>
        <strain evidence="3">LMG 20980</strain>
    </source>
</reference>
<accession>A0A6P2GIR7</accession>
<dbReference type="InterPro" id="IPR046502">
    <property type="entry name" value="DUF6680"/>
</dbReference>
<dbReference type="Proteomes" id="UP000494201">
    <property type="component" value="Unassembled WGS sequence"/>
</dbReference>
<gene>
    <name evidence="3" type="ORF">BAN20980_06193</name>
    <name evidence="2" type="ORF">JQK92_02225</name>
</gene>
<organism evidence="3 4">
    <name type="scientific">Burkholderia anthina</name>
    <dbReference type="NCBI Taxonomy" id="179879"/>
    <lineage>
        <taxon>Bacteria</taxon>
        <taxon>Pseudomonadati</taxon>
        <taxon>Pseudomonadota</taxon>
        <taxon>Betaproteobacteria</taxon>
        <taxon>Burkholderiales</taxon>
        <taxon>Burkholderiaceae</taxon>
        <taxon>Burkholderia</taxon>
        <taxon>Burkholderia cepacia complex</taxon>
    </lineage>
</organism>
<dbReference type="RefSeq" id="WP_174928369.1">
    <property type="nucleotide sequence ID" value="NZ_CABVLY010000035.1"/>
</dbReference>
<evidence type="ECO:0000313" key="2">
    <source>
        <dbReference type="EMBL" id="MBM2765235.1"/>
    </source>
</evidence>
<protein>
    <recommendedName>
        <fullName evidence="1">DUF6680 domain-containing protein</fullName>
    </recommendedName>
</protein>
<name>A0A6P2GIR7_9BURK</name>
<sequence length="201" mass="22968">MHAADLVIACATLLGPVLGIQVQKYLDRKGERNRRQVEVYRTLMMTRITSNSPPFVNALNAVPLEFHDNKAVMDCWRDLLMHLNTDAQAQPDVWAQRRISLLMELLKVMGKSLHYGFRDAELQAHAYVPNWQVSLMNDQELLRKGIVDLISGKATLPMSIDKFPTDPDMMKRTAEVQTLLIEWLEGKRSPPLAMQSEKVKE</sequence>
<dbReference type="Proteomes" id="UP000755577">
    <property type="component" value="Unassembled WGS sequence"/>
</dbReference>
<dbReference type="GeneID" id="56504269"/>